<sequence length="120" mass="12553">MKNKKAIIIATLIGILIITGAFLYNANQTYAVTGFGGKIVGVNFCWCTSNLAVYVAGFQGGTFIFQPGVSQLFAFGQIFRPGPDVLGISGGVGVCRFGTCTEPGTITITGQEILMVGTSF</sequence>
<keyword evidence="1" id="KW-0472">Membrane</keyword>
<evidence type="ECO:0000313" key="3">
    <source>
        <dbReference type="Proteomes" id="UP000230903"/>
    </source>
</evidence>
<organism evidence="2 3">
    <name type="scientific">Candidatus Harrisonbacteria bacterium CG10_big_fil_rev_8_21_14_0_10_45_28</name>
    <dbReference type="NCBI Taxonomy" id="1974586"/>
    <lineage>
        <taxon>Bacteria</taxon>
        <taxon>Candidatus Harrisoniibacteriota</taxon>
    </lineage>
</organism>
<proteinExistence type="predicted"/>
<comment type="caution">
    <text evidence="2">The sequence shown here is derived from an EMBL/GenBank/DDBJ whole genome shotgun (WGS) entry which is preliminary data.</text>
</comment>
<gene>
    <name evidence="2" type="ORF">COU10_00370</name>
</gene>
<evidence type="ECO:0000313" key="2">
    <source>
        <dbReference type="EMBL" id="PIR88232.1"/>
    </source>
</evidence>
<protein>
    <submittedName>
        <fullName evidence="2">Uncharacterized protein</fullName>
    </submittedName>
</protein>
<keyword evidence="1" id="KW-1133">Transmembrane helix</keyword>
<keyword evidence="1" id="KW-0812">Transmembrane</keyword>
<accession>A0A2H0UP93</accession>
<reference evidence="3" key="1">
    <citation type="submission" date="2017-09" db="EMBL/GenBank/DDBJ databases">
        <title>Depth-based differentiation of microbial function through sediment-hosted aquifers and enrichment of novel symbionts in the deep terrestrial subsurface.</title>
        <authorList>
            <person name="Probst A.J."/>
            <person name="Ladd B."/>
            <person name="Jarett J.K."/>
            <person name="Geller-Mcgrath D.E."/>
            <person name="Sieber C.M.K."/>
            <person name="Emerson J.B."/>
            <person name="Anantharaman K."/>
            <person name="Thomas B.C."/>
            <person name="Malmstrom R."/>
            <person name="Stieglmeier M."/>
            <person name="Klingl A."/>
            <person name="Woyke T."/>
            <person name="Ryan C.M."/>
            <person name="Banfield J.F."/>
        </authorList>
    </citation>
    <scope>NUCLEOTIDE SEQUENCE [LARGE SCALE GENOMIC DNA]</scope>
</reference>
<dbReference type="AlphaFoldDB" id="A0A2H0UP93"/>
<dbReference type="EMBL" id="PFBC01000006">
    <property type="protein sequence ID" value="PIR88232.1"/>
    <property type="molecule type" value="Genomic_DNA"/>
</dbReference>
<dbReference type="Proteomes" id="UP000230903">
    <property type="component" value="Unassembled WGS sequence"/>
</dbReference>
<feature type="transmembrane region" description="Helical" evidence="1">
    <location>
        <begin position="7"/>
        <end position="24"/>
    </location>
</feature>
<name>A0A2H0UP93_9BACT</name>
<evidence type="ECO:0000256" key="1">
    <source>
        <dbReference type="SAM" id="Phobius"/>
    </source>
</evidence>